<feature type="domain" description="Dipeptidylpeptidase IV N-terminal" evidence="2">
    <location>
        <begin position="160"/>
        <end position="464"/>
    </location>
</feature>
<keyword evidence="3" id="KW-0645">Protease</keyword>
<dbReference type="EMBL" id="SLWK01000001">
    <property type="protein sequence ID" value="TCO10600.1"/>
    <property type="molecule type" value="Genomic_DNA"/>
</dbReference>
<dbReference type="AlphaFoldDB" id="A0A4R2GNF0"/>
<dbReference type="PANTHER" id="PTHR11731">
    <property type="entry name" value="PROTEASE FAMILY S9B,C DIPEPTIDYL-PEPTIDASE IV-RELATED"/>
    <property type="match status" value="1"/>
</dbReference>
<dbReference type="RefSeq" id="WP_132431225.1">
    <property type="nucleotide sequence ID" value="NZ_SLWK01000001.1"/>
</dbReference>
<dbReference type="InterPro" id="IPR001375">
    <property type="entry name" value="Peptidase_S9_cat"/>
</dbReference>
<comment type="caution">
    <text evidence="3">The sequence shown here is derived from an EMBL/GenBank/DDBJ whole genome shotgun (WGS) entry which is preliminary data.</text>
</comment>
<dbReference type="SUPFAM" id="SSF53474">
    <property type="entry name" value="alpha/beta-Hydrolases"/>
    <property type="match status" value="1"/>
</dbReference>
<dbReference type="Proteomes" id="UP000295221">
    <property type="component" value="Unassembled WGS sequence"/>
</dbReference>
<proteinExistence type="predicted"/>
<dbReference type="PANTHER" id="PTHR11731:SF118">
    <property type="entry name" value="BLR1971 PROTEIN"/>
    <property type="match status" value="1"/>
</dbReference>
<dbReference type="InterPro" id="IPR029058">
    <property type="entry name" value="AB_hydrolase_fold"/>
</dbReference>
<keyword evidence="4" id="KW-1185">Reference proteome</keyword>
<keyword evidence="3" id="KW-0031">Aminopeptidase</keyword>
<organism evidence="3 4">
    <name type="scientific">Natronoflexus pectinivorans</name>
    <dbReference type="NCBI Taxonomy" id="682526"/>
    <lineage>
        <taxon>Bacteria</taxon>
        <taxon>Pseudomonadati</taxon>
        <taxon>Bacteroidota</taxon>
        <taxon>Bacteroidia</taxon>
        <taxon>Marinilabiliales</taxon>
        <taxon>Marinilabiliaceae</taxon>
        <taxon>Natronoflexus</taxon>
    </lineage>
</organism>
<accession>A0A4R2GNF0</accession>
<gene>
    <name evidence="3" type="ORF">EV194_101230</name>
</gene>
<dbReference type="Gene3D" id="3.40.50.1820">
    <property type="entry name" value="alpha/beta hydrolase"/>
    <property type="match status" value="1"/>
</dbReference>
<protein>
    <submittedName>
        <fullName evidence="3">Dipeptidyl aminopeptidase/acylaminoacyl peptidase</fullName>
    </submittedName>
</protein>
<dbReference type="Pfam" id="PF00930">
    <property type="entry name" value="DPPIV_N"/>
    <property type="match status" value="1"/>
</dbReference>
<dbReference type="Pfam" id="PF00326">
    <property type="entry name" value="Peptidase_S9"/>
    <property type="match status" value="1"/>
</dbReference>
<dbReference type="SUPFAM" id="SSF82171">
    <property type="entry name" value="DPP6 N-terminal domain-like"/>
    <property type="match status" value="1"/>
</dbReference>
<reference evidence="3 4" key="1">
    <citation type="submission" date="2019-03" db="EMBL/GenBank/DDBJ databases">
        <title>Genomic Encyclopedia of Type Strains, Phase IV (KMG-IV): sequencing the most valuable type-strain genomes for metagenomic binning, comparative biology and taxonomic classification.</title>
        <authorList>
            <person name="Goeker M."/>
        </authorList>
    </citation>
    <scope>NUCLEOTIDE SEQUENCE [LARGE SCALE GENOMIC DNA]</scope>
    <source>
        <strain evidence="3 4">DSM 24179</strain>
    </source>
</reference>
<sequence length="753" mass="86697">MTFGIKFFGYLYRLLLLFITLLTFPVFAQHTAEYYKQADSISKFNDMVYNTISGSDWVDTTQVLWYDLKTKQGTEYFLADSKEKNIRKAFDHKKLSEAIKKVNGSNRVSPYSLPIRNLSFKAGLDTITFTMNNINYEVDLSSYELKETSRVRQRGNRGHWGQTTDELSQSPVMSPDSLWTAFIKDFNVYIRNRQDNTEYQLSFDGAQGDTYSSFISWSPDSRYLATNKVRLHEKQYIHFIESAPSDQLQPKLHEIEYLKPGDALPIKRPSLFNVEEKLPIPLETKSFEHQYSLSNPAWWYDSRGFTFEFNERGHQTYQVVEVDAQTGNVRVLINETSPTFIDYSGKRYRHDTKDGEEIIWASERDGWNHLYLYDAKKGRVKNQITKGEWVVRSVEHVDEENRTILFRASGRNKNEDPYNIHYYRIGFNGRGFTELTPEEMNHQASFSHNHKFFLNTFSTPEHPPISVIREGENGDIILKLAQADISDLENEGWIAPEVFVAKGRDGKTDIWGNIYRPSNFDPEIDYPIIEYIYAGPHSSFVQKSFTPYMGAFSSLAELGFIVVQIDGMGTSNRSKAFHDVCWKNLKDAGFPDRILWIKAAAEKYPYMDTTRVGIYGASAGGQSAMGALLFHPEFYKAGVASSGCHDNRMDKIWWNEQWMGYPIGPHYQESSNVTNAHKLQGHLMLINGEIDDNVDPASTMQVAKALIEANKEFELVILPSVGHTLGGVYGERKRRDFFIRHLLNQKTPNWNSQ</sequence>
<evidence type="ECO:0000259" key="1">
    <source>
        <dbReference type="Pfam" id="PF00326"/>
    </source>
</evidence>
<dbReference type="GO" id="GO:0004177">
    <property type="term" value="F:aminopeptidase activity"/>
    <property type="evidence" value="ECO:0007669"/>
    <property type="project" value="UniProtKB-KW"/>
</dbReference>
<evidence type="ECO:0000313" key="4">
    <source>
        <dbReference type="Proteomes" id="UP000295221"/>
    </source>
</evidence>
<keyword evidence="3" id="KW-0378">Hydrolase</keyword>
<dbReference type="InterPro" id="IPR002469">
    <property type="entry name" value="Peptidase_S9B_N"/>
</dbReference>
<evidence type="ECO:0000259" key="2">
    <source>
        <dbReference type="Pfam" id="PF00930"/>
    </source>
</evidence>
<dbReference type="OrthoDB" id="9812921at2"/>
<dbReference type="GO" id="GO:0008236">
    <property type="term" value="F:serine-type peptidase activity"/>
    <property type="evidence" value="ECO:0007669"/>
    <property type="project" value="InterPro"/>
</dbReference>
<name>A0A4R2GNF0_9BACT</name>
<feature type="domain" description="Peptidase S9 prolyl oligopeptidase catalytic" evidence="1">
    <location>
        <begin position="552"/>
        <end position="738"/>
    </location>
</feature>
<dbReference type="GO" id="GO:0006508">
    <property type="term" value="P:proteolysis"/>
    <property type="evidence" value="ECO:0007669"/>
    <property type="project" value="InterPro"/>
</dbReference>
<dbReference type="Gene3D" id="2.140.10.30">
    <property type="entry name" value="Dipeptidylpeptidase IV, N-terminal domain"/>
    <property type="match status" value="1"/>
</dbReference>
<evidence type="ECO:0000313" key="3">
    <source>
        <dbReference type="EMBL" id="TCO10600.1"/>
    </source>
</evidence>
<dbReference type="InterPro" id="IPR050278">
    <property type="entry name" value="Serine_Prot_S9B/DPPIV"/>
</dbReference>